<organism evidence="1 2">
    <name type="scientific">Hypoxylon rubiginosum</name>
    <dbReference type="NCBI Taxonomy" id="110542"/>
    <lineage>
        <taxon>Eukaryota</taxon>
        <taxon>Fungi</taxon>
        <taxon>Dikarya</taxon>
        <taxon>Ascomycota</taxon>
        <taxon>Pezizomycotina</taxon>
        <taxon>Sordariomycetes</taxon>
        <taxon>Xylariomycetidae</taxon>
        <taxon>Xylariales</taxon>
        <taxon>Hypoxylaceae</taxon>
        <taxon>Hypoxylon</taxon>
    </lineage>
</organism>
<reference evidence="1 2" key="1">
    <citation type="journal article" date="2022" name="New Phytol.">
        <title>Ecological generalism drives hyperdiversity of secondary metabolite gene clusters in xylarialean endophytes.</title>
        <authorList>
            <person name="Franco M.E.E."/>
            <person name="Wisecaver J.H."/>
            <person name="Arnold A.E."/>
            <person name="Ju Y.M."/>
            <person name="Slot J.C."/>
            <person name="Ahrendt S."/>
            <person name="Moore L.P."/>
            <person name="Eastman K.E."/>
            <person name="Scott K."/>
            <person name="Konkel Z."/>
            <person name="Mondo S.J."/>
            <person name="Kuo A."/>
            <person name="Hayes R.D."/>
            <person name="Haridas S."/>
            <person name="Andreopoulos B."/>
            <person name="Riley R."/>
            <person name="LaButti K."/>
            <person name="Pangilinan J."/>
            <person name="Lipzen A."/>
            <person name="Amirebrahimi M."/>
            <person name="Yan J."/>
            <person name="Adam C."/>
            <person name="Keymanesh K."/>
            <person name="Ng V."/>
            <person name="Louie K."/>
            <person name="Northen T."/>
            <person name="Drula E."/>
            <person name="Henrissat B."/>
            <person name="Hsieh H.M."/>
            <person name="Youens-Clark K."/>
            <person name="Lutzoni F."/>
            <person name="Miadlikowska J."/>
            <person name="Eastwood D.C."/>
            <person name="Hamelin R.C."/>
            <person name="Grigoriev I.V."/>
            <person name="U'Ren J.M."/>
        </authorList>
    </citation>
    <scope>NUCLEOTIDE SEQUENCE [LARGE SCALE GENOMIC DNA]</scope>
    <source>
        <strain evidence="1 2">CBS 119005</strain>
    </source>
</reference>
<gene>
    <name evidence="1" type="ORF">F4820DRAFT_313083</name>
</gene>
<dbReference type="EMBL" id="MU393478">
    <property type="protein sequence ID" value="KAI4865017.1"/>
    <property type="molecule type" value="Genomic_DNA"/>
</dbReference>
<proteinExistence type="predicted"/>
<evidence type="ECO:0000313" key="1">
    <source>
        <dbReference type="EMBL" id="KAI4865017.1"/>
    </source>
</evidence>
<accession>A0ACB9Z0L7</accession>
<protein>
    <submittedName>
        <fullName evidence="1">Uncharacterized protein</fullName>
    </submittedName>
</protein>
<comment type="caution">
    <text evidence="1">The sequence shown here is derived from an EMBL/GenBank/DDBJ whole genome shotgun (WGS) entry which is preliminary data.</text>
</comment>
<evidence type="ECO:0000313" key="2">
    <source>
        <dbReference type="Proteomes" id="UP001497700"/>
    </source>
</evidence>
<name>A0ACB9Z0L7_9PEZI</name>
<keyword evidence="2" id="KW-1185">Reference proteome</keyword>
<dbReference type="Proteomes" id="UP001497700">
    <property type="component" value="Unassembled WGS sequence"/>
</dbReference>
<sequence>MKVTYIEKSLEVIIMQHLELFVIPWGVYPRRVLIYLHEKGLLNSGFIKITPVTISPDLEMVAPGKPKGTVPILALPDGIFIKQSVPILEYLEDICDNPQKDWQKEIAATAKSSSMRGNTSCQRATTREMLALADEVTAMFGFACHKGSKLFVTLEPTNPVASSLAMDWAKRNLTLFEAYYEGRFEEGYSAEEVTIADCALFSLLQFAKELYGRHLVVEEPGLPNLKRFYDAFKERESTKILDDFYPKDVRDLARVWLQG</sequence>